<dbReference type="RefSeq" id="WP_013506627.1">
    <property type="nucleotide sequence ID" value="NC_014836.1"/>
</dbReference>
<dbReference type="HOGENOM" id="CLU_000445_133_0_0"/>
<dbReference type="PANTHER" id="PTHR43065:SF10">
    <property type="entry name" value="PEROXIDE STRESS-ACTIVATED HISTIDINE KINASE MAK3"/>
    <property type="match status" value="1"/>
</dbReference>
<evidence type="ECO:0000313" key="11">
    <source>
        <dbReference type="EMBL" id="ADU66747.1"/>
    </source>
</evidence>
<evidence type="ECO:0000256" key="6">
    <source>
        <dbReference type="ARBA" id="ARBA00022777"/>
    </source>
</evidence>
<name>E6W2J7_DESIS</name>
<gene>
    <name evidence="11" type="ordered locus">Selin_2027</name>
</gene>
<evidence type="ECO:0000256" key="1">
    <source>
        <dbReference type="ARBA" id="ARBA00000085"/>
    </source>
</evidence>
<accession>E6W2J7</accession>
<reference evidence="11 12" key="1">
    <citation type="submission" date="2010-12" db="EMBL/GenBank/DDBJ databases">
        <title>Complete sequence of Desulfurispirillum indicum S5.</title>
        <authorList>
            <consortium name="US DOE Joint Genome Institute"/>
            <person name="Lucas S."/>
            <person name="Copeland A."/>
            <person name="Lapidus A."/>
            <person name="Cheng J.-F."/>
            <person name="Goodwin L."/>
            <person name="Pitluck S."/>
            <person name="Chertkov O."/>
            <person name="Held B."/>
            <person name="Detter J.C."/>
            <person name="Han C."/>
            <person name="Tapia R."/>
            <person name="Land M."/>
            <person name="Hauser L."/>
            <person name="Kyrpides N."/>
            <person name="Ivanova N."/>
            <person name="Mikhailova N."/>
            <person name="Haggblom M."/>
            <person name="Rauschenbach I."/>
            <person name="Bini E."/>
            <person name="Woyke T."/>
        </authorList>
    </citation>
    <scope>NUCLEOTIDE SEQUENCE [LARGE SCALE GENOMIC DNA]</scope>
    <source>
        <strain evidence="12">ATCC BAA-1389 / DSM 22839 / S5</strain>
    </source>
</reference>
<dbReference type="GO" id="GO:0005524">
    <property type="term" value="F:ATP binding"/>
    <property type="evidence" value="ECO:0007669"/>
    <property type="project" value="UniProtKB-KW"/>
</dbReference>
<evidence type="ECO:0000256" key="5">
    <source>
        <dbReference type="ARBA" id="ARBA00022741"/>
    </source>
</evidence>
<dbReference type="Gene3D" id="3.30.565.10">
    <property type="entry name" value="Histidine kinase-like ATPase, C-terminal domain"/>
    <property type="match status" value="1"/>
</dbReference>
<dbReference type="Pfam" id="PF02518">
    <property type="entry name" value="HATPase_c"/>
    <property type="match status" value="1"/>
</dbReference>
<organism evidence="11 12">
    <name type="scientific">Desulfurispirillum indicum (strain ATCC BAA-1389 / DSM 22839 / S5)</name>
    <dbReference type="NCBI Taxonomy" id="653733"/>
    <lineage>
        <taxon>Bacteria</taxon>
        <taxon>Pseudomonadati</taxon>
        <taxon>Chrysiogenota</taxon>
        <taxon>Chrysiogenia</taxon>
        <taxon>Chrysiogenales</taxon>
        <taxon>Chrysiogenaceae</taxon>
        <taxon>Desulfurispirillum</taxon>
    </lineage>
</organism>
<evidence type="ECO:0000259" key="10">
    <source>
        <dbReference type="PROSITE" id="PS50109"/>
    </source>
</evidence>
<dbReference type="SMART" id="SM00387">
    <property type="entry name" value="HATPase_c"/>
    <property type="match status" value="1"/>
</dbReference>
<keyword evidence="9" id="KW-0175">Coiled coil</keyword>
<dbReference type="Gene3D" id="1.10.287.130">
    <property type="match status" value="1"/>
</dbReference>
<keyword evidence="7 11" id="KW-0067">ATP-binding</keyword>
<keyword evidence="3" id="KW-0597">Phosphoprotein</keyword>
<sequence>MNHATDLEKQLAALQAENQRLRSTLDEQARLASVGMMVSAIAHQWLQPLNALWVSAQHLACICEEESTPATCIRGNVSQIMEYLRFMAQTVEDFRDFTSPGAGGECFAPQQAIEITLGMLKNLLLQHQVDVRLHGEPNMNIRGSAGEFRHVVIILLNNAIDVFRERATPHPVIHITISGQQQFISIEFRDNGGGIDPDLLPSRLFEPFTSTKERGMGIGLHLARRIVEEKLQGTLRAENIPGTGARLLLWIPQPSTTTGNLKDEL</sequence>
<keyword evidence="12" id="KW-1185">Reference proteome</keyword>
<dbReference type="GO" id="GO:0000155">
    <property type="term" value="F:phosphorelay sensor kinase activity"/>
    <property type="evidence" value="ECO:0007669"/>
    <property type="project" value="InterPro"/>
</dbReference>
<evidence type="ECO:0000256" key="3">
    <source>
        <dbReference type="ARBA" id="ARBA00022553"/>
    </source>
</evidence>
<keyword evidence="6" id="KW-0418">Kinase</keyword>
<dbReference type="InterPro" id="IPR036890">
    <property type="entry name" value="HATPase_C_sf"/>
</dbReference>
<dbReference type="EMBL" id="CP002432">
    <property type="protein sequence ID" value="ADU66747.1"/>
    <property type="molecule type" value="Genomic_DNA"/>
</dbReference>
<dbReference type="EC" id="2.7.13.3" evidence="2"/>
<feature type="domain" description="Histidine kinase" evidence="10">
    <location>
        <begin position="40"/>
        <end position="255"/>
    </location>
</feature>
<dbReference type="PRINTS" id="PR00344">
    <property type="entry name" value="BCTRLSENSOR"/>
</dbReference>
<dbReference type="InterPro" id="IPR005467">
    <property type="entry name" value="His_kinase_dom"/>
</dbReference>
<protein>
    <recommendedName>
        <fullName evidence="2">histidine kinase</fullName>
        <ecNumber evidence="2">2.7.13.3</ecNumber>
    </recommendedName>
</protein>
<dbReference type="STRING" id="653733.Selin_2027"/>
<dbReference type="AlphaFoldDB" id="E6W2J7"/>
<evidence type="ECO:0000256" key="2">
    <source>
        <dbReference type="ARBA" id="ARBA00012438"/>
    </source>
</evidence>
<dbReference type="InterPro" id="IPR004358">
    <property type="entry name" value="Sig_transdc_His_kin-like_C"/>
</dbReference>
<dbReference type="PROSITE" id="PS50109">
    <property type="entry name" value="HIS_KIN"/>
    <property type="match status" value="1"/>
</dbReference>
<dbReference type="Proteomes" id="UP000002572">
    <property type="component" value="Chromosome"/>
</dbReference>
<evidence type="ECO:0000256" key="4">
    <source>
        <dbReference type="ARBA" id="ARBA00022679"/>
    </source>
</evidence>
<evidence type="ECO:0000256" key="9">
    <source>
        <dbReference type="SAM" id="Coils"/>
    </source>
</evidence>
<dbReference type="KEGG" id="din:Selin_2027"/>
<dbReference type="InParanoid" id="E6W2J7"/>
<evidence type="ECO:0000256" key="8">
    <source>
        <dbReference type="ARBA" id="ARBA00023012"/>
    </source>
</evidence>
<dbReference type="InterPro" id="IPR036097">
    <property type="entry name" value="HisK_dim/P_sf"/>
</dbReference>
<dbReference type="eggNOG" id="COG4191">
    <property type="taxonomic scope" value="Bacteria"/>
</dbReference>
<proteinExistence type="predicted"/>
<evidence type="ECO:0000256" key="7">
    <source>
        <dbReference type="ARBA" id="ARBA00022840"/>
    </source>
</evidence>
<dbReference type="SUPFAM" id="SSF47384">
    <property type="entry name" value="Homodimeric domain of signal transducing histidine kinase"/>
    <property type="match status" value="1"/>
</dbReference>
<dbReference type="SUPFAM" id="SSF55874">
    <property type="entry name" value="ATPase domain of HSP90 chaperone/DNA topoisomerase II/histidine kinase"/>
    <property type="match status" value="1"/>
</dbReference>
<evidence type="ECO:0000313" key="12">
    <source>
        <dbReference type="Proteomes" id="UP000002572"/>
    </source>
</evidence>
<keyword evidence="4" id="KW-0808">Transferase</keyword>
<dbReference type="InterPro" id="IPR003594">
    <property type="entry name" value="HATPase_dom"/>
</dbReference>
<feature type="coiled-coil region" evidence="9">
    <location>
        <begin position="4"/>
        <end position="31"/>
    </location>
</feature>
<dbReference type="PANTHER" id="PTHR43065">
    <property type="entry name" value="SENSOR HISTIDINE KINASE"/>
    <property type="match status" value="1"/>
</dbReference>
<comment type="catalytic activity">
    <reaction evidence="1">
        <text>ATP + protein L-histidine = ADP + protein N-phospho-L-histidine.</text>
        <dbReference type="EC" id="2.7.13.3"/>
    </reaction>
</comment>
<keyword evidence="5" id="KW-0547">Nucleotide-binding</keyword>
<keyword evidence="8" id="KW-0902">Two-component regulatory system</keyword>